<evidence type="ECO:0000313" key="1">
    <source>
        <dbReference type="EMBL" id="UQY45188.1"/>
    </source>
</evidence>
<keyword evidence="2" id="KW-1185">Reference proteome</keyword>
<organism evidence="1 2">
    <name type="scientific">Mixta hanseatica</name>
    <dbReference type="NCBI Taxonomy" id="2872648"/>
    <lineage>
        <taxon>Bacteria</taxon>
        <taxon>Pseudomonadati</taxon>
        <taxon>Pseudomonadota</taxon>
        <taxon>Gammaproteobacteria</taxon>
        <taxon>Enterobacterales</taxon>
        <taxon>Erwiniaceae</taxon>
        <taxon>Mixta</taxon>
    </lineage>
</organism>
<sequence length="118" mass="11764">MKLLNKKQLALVTGASRNGGWEGYWGHSGGGFNKGHTTYGGQGGGFVGTNSCGMDLGNLIKNNTCASGVISGVLSGAPSLPVITRGAVIGSIAGMCYSDSNGGGRSNSGGDYGAQCTW</sequence>
<dbReference type="EMBL" id="CP082904">
    <property type="protein sequence ID" value="UQY45188.1"/>
    <property type="molecule type" value="Genomic_DNA"/>
</dbReference>
<evidence type="ECO:0008006" key="3">
    <source>
        <dbReference type="Google" id="ProtNLM"/>
    </source>
</evidence>
<accession>A0ABY4RCY3</accession>
<gene>
    <name evidence="1" type="ORF">K6958_05780</name>
</gene>
<reference evidence="1" key="1">
    <citation type="submission" date="2021-09" db="EMBL/GenBank/DDBJ databases">
        <title>First case of bloodstream infection caused by Mixta hanseatica sp. nov., a member of the Erwiniaceae family.</title>
        <authorList>
            <person name="Both A."/>
            <person name="Huang J."/>
            <person name="Wenzel P."/>
            <person name="Aepfelbacher M."/>
            <person name="Rohde H."/>
            <person name="Christner M."/>
            <person name="Hentschke M."/>
        </authorList>
    </citation>
    <scope>NUCLEOTIDE SEQUENCE</scope>
    <source>
        <strain evidence="1">X22927</strain>
    </source>
</reference>
<dbReference type="Proteomes" id="UP001056635">
    <property type="component" value="Chromosome"/>
</dbReference>
<evidence type="ECO:0000313" key="2">
    <source>
        <dbReference type="Proteomes" id="UP001056635"/>
    </source>
</evidence>
<dbReference type="RefSeq" id="WP_249893766.1">
    <property type="nucleotide sequence ID" value="NZ_CP082904.1"/>
</dbReference>
<protein>
    <recommendedName>
        <fullName evidence="3">Bacteriocin</fullName>
    </recommendedName>
</protein>
<name>A0ABY4RCY3_9GAMM</name>
<proteinExistence type="predicted"/>